<reference evidence="1" key="1">
    <citation type="journal article" date="2014" name="Front. Microbiol.">
        <title>High frequency of phylogenetically diverse reductive dehalogenase-homologous genes in deep subseafloor sedimentary metagenomes.</title>
        <authorList>
            <person name="Kawai M."/>
            <person name="Futagami T."/>
            <person name="Toyoda A."/>
            <person name="Takaki Y."/>
            <person name="Nishi S."/>
            <person name="Hori S."/>
            <person name="Arai W."/>
            <person name="Tsubouchi T."/>
            <person name="Morono Y."/>
            <person name="Uchiyama I."/>
            <person name="Ito T."/>
            <person name="Fujiyama A."/>
            <person name="Inagaki F."/>
            <person name="Takami H."/>
        </authorList>
    </citation>
    <scope>NUCLEOTIDE SEQUENCE</scope>
    <source>
        <strain evidence="1">Expedition CK06-06</strain>
    </source>
</reference>
<sequence length="32" mass="4040">RPEFALSLKTISLWLYKGRQEYRLHKQYTYSY</sequence>
<accession>X0UP30</accession>
<name>X0UP30_9ZZZZ</name>
<protein>
    <submittedName>
        <fullName evidence="1">Uncharacterized protein</fullName>
    </submittedName>
</protein>
<dbReference type="EMBL" id="BARS01023819">
    <property type="protein sequence ID" value="GAG01017.1"/>
    <property type="molecule type" value="Genomic_DNA"/>
</dbReference>
<organism evidence="1">
    <name type="scientific">marine sediment metagenome</name>
    <dbReference type="NCBI Taxonomy" id="412755"/>
    <lineage>
        <taxon>unclassified sequences</taxon>
        <taxon>metagenomes</taxon>
        <taxon>ecological metagenomes</taxon>
    </lineage>
</organism>
<proteinExistence type="predicted"/>
<evidence type="ECO:0000313" key="1">
    <source>
        <dbReference type="EMBL" id="GAG01017.1"/>
    </source>
</evidence>
<feature type="non-terminal residue" evidence="1">
    <location>
        <position position="1"/>
    </location>
</feature>
<comment type="caution">
    <text evidence="1">The sequence shown here is derived from an EMBL/GenBank/DDBJ whole genome shotgun (WGS) entry which is preliminary data.</text>
</comment>
<gene>
    <name evidence="1" type="ORF">S01H1_37900</name>
</gene>
<dbReference type="AlphaFoldDB" id="X0UP30"/>